<reference evidence="3" key="1">
    <citation type="journal article" date="2019" name="Int. J. Syst. Evol. Microbiol.">
        <title>The Global Catalogue of Microorganisms (GCM) 10K type strain sequencing project: providing services to taxonomists for standard genome sequencing and annotation.</title>
        <authorList>
            <consortium name="The Broad Institute Genomics Platform"/>
            <consortium name="The Broad Institute Genome Sequencing Center for Infectious Disease"/>
            <person name="Wu L."/>
            <person name="Ma J."/>
        </authorList>
    </citation>
    <scope>NUCLEOTIDE SEQUENCE [LARGE SCALE GENOMIC DNA]</scope>
    <source>
        <strain evidence="3">CGMCC 4.7357</strain>
    </source>
</reference>
<dbReference type="RefSeq" id="WP_380078527.1">
    <property type="nucleotide sequence ID" value="NZ_JBHSGO010000156.1"/>
</dbReference>
<proteinExistence type="predicted"/>
<organism evidence="2 3">
    <name type="scientific">Falsiporphyromonas endometrii</name>
    <dbReference type="NCBI Taxonomy" id="1387297"/>
    <lineage>
        <taxon>Bacteria</taxon>
        <taxon>Pseudomonadati</taxon>
        <taxon>Bacteroidota</taxon>
        <taxon>Bacteroidia</taxon>
        <taxon>Bacteroidales</taxon>
        <taxon>Porphyromonadaceae</taxon>
        <taxon>Falsiporphyromonas</taxon>
    </lineage>
</organism>
<sequence length="106" mass="11878">MKKITRLLLLSMLVCLTAVGNIFVRATIDSVHNNETTRSIKEAPEGNQEESDIFLQPKAGKVEKVISSPIHYYPDQGKGMKATNKIKKLFKNYSENLLSNILQKAS</sequence>
<feature type="signal peptide" evidence="1">
    <location>
        <begin position="1"/>
        <end position="20"/>
    </location>
</feature>
<accession>A0ABV9K796</accession>
<name>A0ABV9K796_9PORP</name>
<protein>
    <submittedName>
        <fullName evidence="2">Uncharacterized protein</fullName>
    </submittedName>
</protein>
<comment type="caution">
    <text evidence="2">The sequence shown here is derived from an EMBL/GenBank/DDBJ whole genome shotgun (WGS) entry which is preliminary data.</text>
</comment>
<dbReference type="Proteomes" id="UP001596020">
    <property type="component" value="Unassembled WGS sequence"/>
</dbReference>
<gene>
    <name evidence="2" type="ORF">ACFO3G_04925</name>
</gene>
<evidence type="ECO:0000313" key="2">
    <source>
        <dbReference type="EMBL" id="MFC4665944.1"/>
    </source>
</evidence>
<evidence type="ECO:0000256" key="1">
    <source>
        <dbReference type="SAM" id="SignalP"/>
    </source>
</evidence>
<dbReference type="EMBL" id="JBHSGO010000156">
    <property type="protein sequence ID" value="MFC4665944.1"/>
    <property type="molecule type" value="Genomic_DNA"/>
</dbReference>
<keyword evidence="1" id="KW-0732">Signal</keyword>
<evidence type="ECO:0000313" key="3">
    <source>
        <dbReference type="Proteomes" id="UP001596020"/>
    </source>
</evidence>
<keyword evidence="3" id="KW-1185">Reference proteome</keyword>
<feature type="chain" id="PRO_5046674193" evidence="1">
    <location>
        <begin position="21"/>
        <end position="106"/>
    </location>
</feature>